<keyword evidence="2" id="KW-1185">Reference proteome</keyword>
<name>V6M1H3_9BACL</name>
<proteinExistence type="predicted"/>
<evidence type="ECO:0000313" key="2">
    <source>
        <dbReference type="Proteomes" id="UP000017973"/>
    </source>
</evidence>
<dbReference type="AlphaFoldDB" id="V6M1H3"/>
<organism evidence="1 2">
    <name type="scientific">Brevibacillus panacihumi W25</name>
    <dbReference type="NCBI Taxonomy" id="1408254"/>
    <lineage>
        <taxon>Bacteria</taxon>
        <taxon>Bacillati</taxon>
        <taxon>Bacillota</taxon>
        <taxon>Bacilli</taxon>
        <taxon>Bacillales</taxon>
        <taxon>Paenibacillaceae</taxon>
        <taxon>Brevibacillus</taxon>
    </lineage>
</organism>
<gene>
    <name evidence="1" type="ORF">T458_26000</name>
</gene>
<protein>
    <submittedName>
        <fullName evidence="1">Uncharacterized protein</fullName>
    </submittedName>
</protein>
<dbReference type="PATRIC" id="fig|1408254.3.peg.5075"/>
<dbReference type="STRING" id="1408254.T458_26000"/>
<evidence type="ECO:0000313" key="1">
    <source>
        <dbReference type="EMBL" id="EST52192.1"/>
    </source>
</evidence>
<dbReference type="RefSeq" id="WP_023558979.1">
    <property type="nucleotide sequence ID" value="NZ_KI629786.1"/>
</dbReference>
<reference evidence="1 2" key="1">
    <citation type="journal article" date="2014" name="Genome Announc.">
        <title>Draft Genome Sequence of Brevibacillus panacihumi Strain W25, a Halotolerant Hydrocarbon-Degrading Bacterium.</title>
        <authorList>
            <person name="Wang X."/>
            <person name="Jin D."/>
            <person name="Zhou L."/>
            <person name="Wu L."/>
            <person name="An W."/>
            <person name="Chen Y."/>
            <person name="Zhao L."/>
        </authorList>
    </citation>
    <scope>NUCLEOTIDE SEQUENCE [LARGE SCALE GENOMIC DNA]</scope>
    <source>
        <strain evidence="1 2">W25</strain>
    </source>
</reference>
<dbReference type="Proteomes" id="UP000017973">
    <property type="component" value="Unassembled WGS sequence"/>
</dbReference>
<accession>V6M1H3</accession>
<dbReference type="HOGENOM" id="CLU_2970386_0_0_9"/>
<sequence length="58" mass="6821">MKPYDANLRQLEIWKKTIGYEIKMMAPQSKDACDDFVMRLLRFEKQLQAEAAGKTEKI</sequence>
<dbReference type="EMBL" id="AYJU01000018">
    <property type="protein sequence ID" value="EST52192.1"/>
    <property type="molecule type" value="Genomic_DNA"/>
</dbReference>
<comment type="caution">
    <text evidence="1">The sequence shown here is derived from an EMBL/GenBank/DDBJ whole genome shotgun (WGS) entry which is preliminary data.</text>
</comment>